<evidence type="ECO:0000256" key="3">
    <source>
        <dbReference type="ARBA" id="ARBA00022703"/>
    </source>
</evidence>
<dbReference type="GO" id="GO:0000981">
    <property type="term" value="F:DNA-binding transcription factor activity, RNA polymerase II-specific"/>
    <property type="evidence" value="ECO:0007669"/>
    <property type="project" value="TreeGrafter"/>
</dbReference>
<evidence type="ECO:0000256" key="12">
    <source>
        <dbReference type="PIRSR" id="PIRSR602117-2"/>
    </source>
</evidence>
<keyword evidence="8" id="KW-0010">Activator</keyword>
<proteinExistence type="inferred from homology"/>
<sequence length="201" mass="22438">MDEENSLNFGLSTFNCVNSEFLFQDALWHDFQDIDIPFTANELANSNVNETIKNENSLNNDYFGEYDPSDVFTASTSTAQTQQDVSNTPSFMTEIPKIPSEDVNYNFSSIPASMNWPGEFNFSIAFGSQKKNTKGVSWTYSDVKNKLYVGKDASCPINFSVNTSLPAGVFIRAVALYSTSEHMSEVVHRCANHSTEEKKKG</sequence>
<dbReference type="OrthoDB" id="5915660at2759"/>
<dbReference type="PANTHER" id="PTHR11447:SF16">
    <property type="entry name" value="P53 PROTEIN LONG FORM VARIANT 1"/>
    <property type="match status" value="1"/>
</dbReference>
<name>A0A087SZ73_STEMI</name>
<feature type="domain" description="p53 DNA-binding" evidence="13">
    <location>
        <begin position="115"/>
        <end position="199"/>
    </location>
</feature>
<keyword evidence="3" id="KW-0053">Apoptosis</keyword>
<evidence type="ECO:0000256" key="1">
    <source>
        <dbReference type="ARBA" id="ARBA00004123"/>
    </source>
</evidence>
<evidence type="ECO:0000256" key="10">
    <source>
        <dbReference type="ARBA" id="ARBA00023242"/>
    </source>
</evidence>
<dbReference type="PRINTS" id="PR00386">
    <property type="entry name" value="P53SUPPRESSR"/>
</dbReference>
<reference evidence="14 15" key="1">
    <citation type="submission" date="2013-11" db="EMBL/GenBank/DDBJ databases">
        <title>Genome sequencing of Stegodyphus mimosarum.</title>
        <authorList>
            <person name="Bechsgaard J."/>
        </authorList>
    </citation>
    <scope>NUCLEOTIDE SEQUENCE [LARGE SCALE GENOMIC DNA]</scope>
</reference>
<dbReference type="GO" id="GO:0005634">
    <property type="term" value="C:nucleus"/>
    <property type="evidence" value="ECO:0007669"/>
    <property type="project" value="UniProtKB-SubCell"/>
</dbReference>
<dbReference type="GO" id="GO:0006915">
    <property type="term" value="P:apoptotic process"/>
    <property type="evidence" value="ECO:0007669"/>
    <property type="project" value="UniProtKB-KW"/>
</dbReference>
<keyword evidence="9" id="KW-0804">Transcription</keyword>
<dbReference type="STRING" id="407821.A0A087SZ73"/>
<dbReference type="InterPro" id="IPR002117">
    <property type="entry name" value="p53_tumour_suppressor"/>
</dbReference>
<comment type="subcellular location">
    <subcellularLocation>
        <location evidence="1">Nucleus</location>
    </subcellularLocation>
</comment>
<evidence type="ECO:0000256" key="11">
    <source>
        <dbReference type="PIRSR" id="PIRSR602117-1"/>
    </source>
</evidence>
<keyword evidence="5 11" id="KW-0862">Zinc</keyword>
<comment type="similarity">
    <text evidence="2">Belongs to the p53 family.</text>
</comment>
<evidence type="ECO:0000313" key="15">
    <source>
        <dbReference type="Proteomes" id="UP000054359"/>
    </source>
</evidence>
<organism evidence="14 15">
    <name type="scientific">Stegodyphus mimosarum</name>
    <name type="common">African social velvet spider</name>
    <dbReference type="NCBI Taxonomy" id="407821"/>
    <lineage>
        <taxon>Eukaryota</taxon>
        <taxon>Metazoa</taxon>
        <taxon>Ecdysozoa</taxon>
        <taxon>Arthropoda</taxon>
        <taxon>Chelicerata</taxon>
        <taxon>Arachnida</taxon>
        <taxon>Araneae</taxon>
        <taxon>Araneomorphae</taxon>
        <taxon>Entelegynae</taxon>
        <taxon>Eresoidea</taxon>
        <taxon>Eresidae</taxon>
        <taxon>Stegodyphus</taxon>
    </lineage>
</organism>
<comment type="cofactor">
    <cofactor evidence="11">
        <name>Zn(2+)</name>
        <dbReference type="ChEBI" id="CHEBI:29105"/>
    </cofactor>
    <text evidence="11">Binds 1 zinc ion per subunit.</text>
</comment>
<feature type="binding site" evidence="11">
    <location>
        <position position="190"/>
    </location>
    <ligand>
        <name>Zn(2+)</name>
        <dbReference type="ChEBI" id="CHEBI:29105"/>
    </ligand>
</feature>
<evidence type="ECO:0000313" key="14">
    <source>
        <dbReference type="EMBL" id="KFM58162.1"/>
    </source>
</evidence>
<dbReference type="PANTHER" id="PTHR11447">
    <property type="entry name" value="CELLULAR TUMOR ANTIGEN P53"/>
    <property type="match status" value="1"/>
</dbReference>
<keyword evidence="15" id="KW-1185">Reference proteome</keyword>
<evidence type="ECO:0000256" key="5">
    <source>
        <dbReference type="ARBA" id="ARBA00022833"/>
    </source>
</evidence>
<dbReference type="GO" id="GO:0000978">
    <property type="term" value="F:RNA polymerase II cis-regulatory region sequence-specific DNA binding"/>
    <property type="evidence" value="ECO:0007669"/>
    <property type="project" value="TreeGrafter"/>
</dbReference>
<dbReference type="SUPFAM" id="SSF49417">
    <property type="entry name" value="p53-like transcription factors"/>
    <property type="match status" value="1"/>
</dbReference>
<keyword evidence="6" id="KW-0805">Transcription regulation</keyword>
<dbReference type="AlphaFoldDB" id="A0A087SZ73"/>
<dbReference type="Gene3D" id="2.60.40.720">
    <property type="match status" value="1"/>
</dbReference>
<keyword evidence="4 11" id="KW-0479">Metal-binding</keyword>
<evidence type="ECO:0000256" key="7">
    <source>
        <dbReference type="ARBA" id="ARBA00023125"/>
    </source>
</evidence>
<dbReference type="EMBL" id="KK112636">
    <property type="protein sequence ID" value="KFM58162.1"/>
    <property type="molecule type" value="Genomic_DNA"/>
</dbReference>
<keyword evidence="10" id="KW-0539">Nucleus</keyword>
<evidence type="ECO:0000256" key="8">
    <source>
        <dbReference type="ARBA" id="ARBA00023159"/>
    </source>
</evidence>
<gene>
    <name evidence="14" type="ORF">X975_13871</name>
</gene>
<evidence type="ECO:0000256" key="9">
    <source>
        <dbReference type="ARBA" id="ARBA00023163"/>
    </source>
</evidence>
<feature type="non-terminal residue" evidence="14">
    <location>
        <position position="201"/>
    </location>
</feature>
<feature type="binding site" evidence="11">
    <location>
        <position position="193"/>
    </location>
    <ligand>
        <name>Zn(2+)</name>
        <dbReference type="ChEBI" id="CHEBI:29105"/>
    </ligand>
</feature>
<evidence type="ECO:0000256" key="2">
    <source>
        <dbReference type="ARBA" id="ARBA00006167"/>
    </source>
</evidence>
<keyword evidence="7" id="KW-0238">DNA-binding</keyword>
<dbReference type="Proteomes" id="UP000054359">
    <property type="component" value="Unassembled WGS sequence"/>
</dbReference>
<dbReference type="GO" id="GO:0046872">
    <property type="term" value="F:metal ion binding"/>
    <property type="evidence" value="ECO:0007669"/>
    <property type="project" value="UniProtKB-KW"/>
</dbReference>
<dbReference type="Pfam" id="PF00870">
    <property type="entry name" value="P53"/>
    <property type="match status" value="1"/>
</dbReference>
<evidence type="ECO:0000259" key="13">
    <source>
        <dbReference type="Pfam" id="PF00870"/>
    </source>
</evidence>
<evidence type="ECO:0000256" key="4">
    <source>
        <dbReference type="ARBA" id="ARBA00022723"/>
    </source>
</evidence>
<dbReference type="InterPro" id="IPR008967">
    <property type="entry name" value="p53-like_TF_DNA-bd_sf"/>
</dbReference>
<dbReference type="InterPro" id="IPR011615">
    <property type="entry name" value="p53_DNA-bd"/>
</dbReference>
<protein>
    <submittedName>
        <fullName evidence="14">Cellular tumor antigen p53</fullName>
    </submittedName>
</protein>
<dbReference type="InterPro" id="IPR012346">
    <property type="entry name" value="p53/RUNT-type_TF_DNA-bd_sf"/>
</dbReference>
<accession>A0A087SZ73</accession>
<feature type="site" description="Interaction with DNA" evidence="12">
    <location>
        <position position="134"/>
    </location>
</feature>
<evidence type="ECO:0000256" key="6">
    <source>
        <dbReference type="ARBA" id="ARBA00023015"/>
    </source>
</evidence>